<evidence type="ECO:0000256" key="1">
    <source>
        <dbReference type="ARBA" id="ARBA00005233"/>
    </source>
</evidence>
<dbReference type="EMBL" id="OFTH01000030">
    <property type="protein sequence ID" value="SOZ64726.1"/>
    <property type="molecule type" value="Genomic_DNA"/>
</dbReference>
<keyword evidence="3" id="KW-0812">Transmembrane</keyword>
<dbReference type="InterPro" id="IPR045584">
    <property type="entry name" value="Pilin-like"/>
</dbReference>
<feature type="transmembrane region" description="Helical" evidence="3">
    <location>
        <begin position="86"/>
        <end position="106"/>
    </location>
</feature>
<dbReference type="NCBIfam" id="TIGR02532">
    <property type="entry name" value="IV_pilin_GFxxxE"/>
    <property type="match status" value="1"/>
</dbReference>
<name>A0A976G342_9BURK</name>
<dbReference type="InterPro" id="IPR012902">
    <property type="entry name" value="N_methyl_site"/>
</dbReference>
<organism evidence="4 5">
    <name type="scientific">Cupriavidus taiwanensis</name>
    <dbReference type="NCBI Taxonomy" id="164546"/>
    <lineage>
        <taxon>Bacteria</taxon>
        <taxon>Pseudomonadati</taxon>
        <taxon>Pseudomonadota</taxon>
        <taxon>Betaproteobacteria</taxon>
        <taxon>Burkholderiales</taxon>
        <taxon>Burkholderiaceae</taxon>
        <taxon>Cupriavidus</taxon>
    </lineage>
</organism>
<sequence>MSGLPVVAVPGDNFWRNRRASPRRVTKFVAFHPLPMGDAPGTLAAQSSPRHETEDVQRLTKISSRGQIMQRVQQLKKLGRRVQKGFTLIELMIVVAIIGILAAIAIPQYQDYVTRSRWASNISGVQAVKQAIAQCLQENNGAPASCNTMALINIPAATLDANGALVLPNGTAAVAGNAVITITGNAAAANCVVTLTPNPVAGSAVLNWAIATAAAPACTRAQTGV</sequence>
<accession>A0A976G342</accession>
<reference evidence="4 5" key="1">
    <citation type="submission" date="2018-01" db="EMBL/GenBank/DDBJ databases">
        <authorList>
            <person name="Clerissi C."/>
        </authorList>
    </citation>
    <scope>NUCLEOTIDE SEQUENCE [LARGE SCALE GENOMIC DNA]</scope>
    <source>
        <strain evidence="4">Cupriavidus taiwanensis STM 8556</strain>
    </source>
</reference>
<comment type="similarity">
    <text evidence="1">Belongs to the N-Me-Phe pilin family.</text>
</comment>
<evidence type="ECO:0000256" key="3">
    <source>
        <dbReference type="SAM" id="Phobius"/>
    </source>
</evidence>
<dbReference type="SUPFAM" id="SSF54523">
    <property type="entry name" value="Pili subunits"/>
    <property type="match status" value="1"/>
</dbReference>
<gene>
    <name evidence="4" type="ORF">CBM2613_A60001</name>
</gene>
<dbReference type="PANTHER" id="PTHR30093">
    <property type="entry name" value="GENERAL SECRETION PATHWAY PROTEIN G"/>
    <property type="match status" value="1"/>
</dbReference>
<dbReference type="Pfam" id="PF07963">
    <property type="entry name" value="N_methyl"/>
    <property type="match status" value="1"/>
</dbReference>
<evidence type="ECO:0000256" key="2">
    <source>
        <dbReference type="ARBA" id="ARBA00022481"/>
    </source>
</evidence>
<comment type="caution">
    <text evidence="4">The sequence shown here is derived from an EMBL/GenBank/DDBJ whole genome shotgun (WGS) entry which is preliminary data.</text>
</comment>
<protein>
    <submittedName>
        <fullName evidence="4">Uncharacterized protein</fullName>
    </submittedName>
</protein>
<proteinExistence type="inferred from homology"/>
<evidence type="ECO:0000313" key="5">
    <source>
        <dbReference type="Proteomes" id="UP000256952"/>
    </source>
</evidence>
<keyword evidence="3" id="KW-0472">Membrane</keyword>
<keyword evidence="3" id="KW-1133">Transmembrane helix</keyword>
<keyword evidence="2" id="KW-0488">Methylation</keyword>
<dbReference type="AlphaFoldDB" id="A0A976G342"/>
<dbReference type="Gene3D" id="3.30.700.10">
    <property type="entry name" value="Glycoprotein, Type 4 Pilin"/>
    <property type="match status" value="1"/>
</dbReference>
<evidence type="ECO:0000313" key="4">
    <source>
        <dbReference type="EMBL" id="SOZ64726.1"/>
    </source>
</evidence>
<dbReference type="PANTHER" id="PTHR30093:SF34">
    <property type="entry name" value="PREPILIN PEPTIDASE-DEPENDENT PROTEIN D"/>
    <property type="match status" value="1"/>
</dbReference>
<dbReference type="Proteomes" id="UP000256952">
    <property type="component" value="Chromosome CBM2613_a"/>
</dbReference>
<dbReference type="PROSITE" id="PS00409">
    <property type="entry name" value="PROKAR_NTER_METHYL"/>
    <property type="match status" value="1"/>
</dbReference>